<reference evidence="2" key="1">
    <citation type="submission" date="2022-10" db="EMBL/GenBank/DDBJ databases">
        <title>The WGS of Solirubrobacter phytolaccae KCTC 29190.</title>
        <authorList>
            <person name="Jiang Z."/>
        </authorList>
    </citation>
    <scope>NUCLEOTIDE SEQUENCE</scope>
    <source>
        <strain evidence="2">KCTC 29190</strain>
    </source>
</reference>
<proteinExistence type="predicted"/>
<gene>
    <name evidence="2" type="ORF">OJ997_24945</name>
</gene>
<evidence type="ECO:0000313" key="2">
    <source>
        <dbReference type="EMBL" id="MDA0183581.1"/>
    </source>
</evidence>
<name>A0A9X3NGF4_9ACTN</name>
<evidence type="ECO:0000256" key="1">
    <source>
        <dbReference type="SAM" id="MobiDB-lite"/>
    </source>
</evidence>
<comment type="caution">
    <text evidence="2">The sequence shown here is derived from an EMBL/GenBank/DDBJ whole genome shotgun (WGS) entry which is preliminary data.</text>
</comment>
<sequence>MIDLRGKPKGTVKVKVTVKRKGKTVRETRSYKTCSAKSGTARGGARP</sequence>
<keyword evidence="3" id="KW-1185">Reference proteome</keyword>
<protein>
    <submittedName>
        <fullName evidence="2">Uncharacterized protein</fullName>
    </submittedName>
</protein>
<dbReference type="Proteomes" id="UP001147653">
    <property type="component" value="Unassembled WGS sequence"/>
</dbReference>
<dbReference type="EMBL" id="JAPDDP010000056">
    <property type="protein sequence ID" value="MDA0183581.1"/>
    <property type="molecule type" value="Genomic_DNA"/>
</dbReference>
<feature type="region of interest" description="Disordered" evidence="1">
    <location>
        <begin position="19"/>
        <end position="47"/>
    </location>
</feature>
<accession>A0A9X3NGF4</accession>
<organism evidence="2 3">
    <name type="scientific">Solirubrobacter phytolaccae</name>
    <dbReference type="NCBI Taxonomy" id="1404360"/>
    <lineage>
        <taxon>Bacteria</taxon>
        <taxon>Bacillati</taxon>
        <taxon>Actinomycetota</taxon>
        <taxon>Thermoleophilia</taxon>
        <taxon>Solirubrobacterales</taxon>
        <taxon>Solirubrobacteraceae</taxon>
        <taxon>Solirubrobacter</taxon>
    </lineage>
</organism>
<dbReference type="RefSeq" id="WP_270027966.1">
    <property type="nucleotide sequence ID" value="NZ_JAPDDP010000056.1"/>
</dbReference>
<dbReference type="AlphaFoldDB" id="A0A9X3NGF4"/>
<evidence type="ECO:0000313" key="3">
    <source>
        <dbReference type="Proteomes" id="UP001147653"/>
    </source>
</evidence>